<dbReference type="EMBL" id="MTEJ01000188">
    <property type="protein sequence ID" value="OQX08048.1"/>
    <property type="molecule type" value="Genomic_DNA"/>
</dbReference>
<gene>
    <name evidence="1" type="ORF">BWK73_26505</name>
</gene>
<dbReference type="Proteomes" id="UP000192491">
    <property type="component" value="Unassembled WGS sequence"/>
</dbReference>
<accession>A0A1Y1QKQ3</accession>
<reference evidence="1 2" key="1">
    <citation type="submission" date="2017-01" db="EMBL/GenBank/DDBJ databases">
        <title>Novel large sulfur bacteria in the metagenomes of groundwater-fed chemosynthetic microbial mats in the Lake Huron basin.</title>
        <authorList>
            <person name="Sharrar A.M."/>
            <person name="Flood B.E."/>
            <person name="Bailey J.V."/>
            <person name="Jones D.S."/>
            <person name="Biddanda B."/>
            <person name="Ruberg S.A."/>
            <person name="Marcus D.N."/>
            <person name="Dick G.J."/>
        </authorList>
    </citation>
    <scope>NUCLEOTIDE SEQUENCE [LARGE SCALE GENOMIC DNA]</scope>
    <source>
        <strain evidence="1">A8</strain>
    </source>
</reference>
<comment type="caution">
    <text evidence="1">The sequence shown here is derived from an EMBL/GenBank/DDBJ whole genome shotgun (WGS) entry which is preliminary data.</text>
</comment>
<proteinExistence type="predicted"/>
<name>A0A1Y1QKQ3_9GAMM</name>
<organism evidence="1 2">
    <name type="scientific">Thiothrix lacustris</name>
    <dbReference type="NCBI Taxonomy" id="525917"/>
    <lineage>
        <taxon>Bacteria</taxon>
        <taxon>Pseudomonadati</taxon>
        <taxon>Pseudomonadota</taxon>
        <taxon>Gammaproteobacteria</taxon>
        <taxon>Thiotrichales</taxon>
        <taxon>Thiotrichaceae</taxon>
        <taxon>Thiothrix</taxon>
    </lineage>
</organism>
<dbReference type="AlphaFoldDB" id="A0A1Y1QKQ3"/>
<protein>
    <submittedName>
        <fullName evidence="1">Uncharacterized protein</fullName>
    </submittedName>
</protein>
<evidence type="ECO:0000313" key="1">
    <source>
        <dbReference type="EMBL" id="OQX08048.1"/>
    </source>
</evidence>
<evidence type="ECO:0000313" key="2">
    <source>
        <dbReference type="Proteomes" id="UP000192491"/>
    </source>
</evidence>
<sequence>MYAEKLMLETDANGHLKIQPKLPPNARLEVIFLVVSNSLRTTKRQPSARIAGKGQILGDLFAPVTDSSDWSVLA</sequence>